<reference evidence="4" key="1">
    <citation type="journal article" date="2019" name="Int. J. Syst. Evol. Microbiol.">
        <title>The Global Catalogue of Microorganisms (GCM) 10K type strain sequencing project: providing services to taxonomists for standard genome sequencing and annotation.</title>
        <authorList>
            <consortium name="The Broad Institute Genomics Platform"/>
            <consortium name="The Broad Institute Genome Sequencing Center for Infectious Disease"/>
            <person name="Wu L."/>
            <person name="Ma J."/>
        </authorList>
    </citation>
    <scope>NUCLEOTIDE SEQUENCE [LARGE SCALE GENOMIC DNA]</scope>
    <source>
        <strain evidence="4">CCUG 54950</strain>
    </source>
</reference>
<keyword evidence="4" id="KW-1185">Reference proteome</keyword>
<evidence type="ECO:0000313" key="4">
    <source>
        <dbReference type="Proteomes" id="UP001597233"/>
    </source>
</evidence>
<feature type="compositionally biased region" description="Polar residues" evidence="1">
    <location>
        <begin position="44"/>
        <end position="80"/>
    </location>
</feature>
<evidence type="ECO:0000256" key="2">
    <source>
        <dbReference type="SAM" id="SignalP"/>
    </source>
</evidence>
<protein>
    <recommendedName>
        <fullName evidence="5">Lipoprotein</fullName>
    </recommendedName>
</protein>
<evidence type="ECO:0000313" key="3">
    <source>
        <dbReference type="EMBL" id="MFD1888021.1"/>
    </source>
</evidence>
<dbReference type="PROSITE" id="PS51257">
    <property type="entry name" value="PROKAR_LIPOPROTEIN"/>
    <property type="match status" value="1"/>
</dbReference>
<gene>
    <name evidence="3" type="ORF">ACFSC9_21290</name>
</gene>
<feature type="signal peptide" evidence="2">
    <location>
        <begin position="1"/>
        <end position="27"/>
    </location>
</feature>
<dbReference type="EMBL" id="JBHUEH010000032">
    <property type="protein sequence ID" value="MFD1888021.1"/>
    <property type="molecule type" value="Genomic_DNA"/>
</dbReference>
<accession>A0ABW4RNV8</accession>
<proteinExistence type="predicted"/>
<feature type="chain" id="PRO_5045851390" description="Lipoprotein" evidence="2">
    <location>
        <begin position="28"/>
        <end position="178"/>
    </location>
</feature>
<sequence>MMQRNIQSWIRRSPLALLLLMGILLLAACGNQAQQQPAAAPADTNGSTDTEMTTPQDTNETTPADNSSAGTGEESTASPETNTGTTSEGTTKGTTDTSTGDDAAATHVASGTFSGLADEHSAEIMVDGKPVVYQLTDSIADAAGKLKEGSEITFKYTEKPVPDDASTMVRTIVEMKAK</sequence>
<evidence type="ECO:0000256" key="1">
    <source>
        <dbReference type="SAM" id="MobiDB-lite"/>
    </source>
</evidence>
<comment type="caution">
    <text evidence="3">The sequence shown here is derived from an EMBL/GenBank/DDBJ whole genome shotgun (WGS) entry which is preliminary data.</text>
</comment>
<feature type="compositionally biased region" description="Low complexity" evidence="1">
    <location>
        <begin position="81"/>
        <end position="103"/>
    </location>
</feature>
<name>A0ABW4RNV8_9BACL</name>
<dbReference type="RefSeq" id="WP_347323708.1">
    <property type="nucleotide sequence ID" value="NZ_JBCGUH010000002.1"/>
</dbReference>
<feature type="region of interest" description="Disordered" evidence="1">
    <location>
        <begin position="37"/>
        <end position="103"/>
    </location>
</feature>
<organism evidence="3 4">
    <name type="scientific">Paenibacillus wenxiniae</name>
    <dbReference type="NCBI Taxonomy" id="1636843"/>
    <lineage>
        <taxon>Bacteria</taxon>
        <taxon>Bacillati</taxon>
        <taxon>Bacillota</taxon>
        <taxon>Bacilli</taxon>
        <taxon>Bacillales</taxon>
        <taxon>Paenibacillaceae</taxon>
        <taxon>Paenibacillus</taxon>
    </lineage>
</organism>
<evidence type="ECO:0008006" key="5">
    <source>
        <dbReference type="Google" id="ProtNLM"/>
    </source>
</evidence>
<keyword evidence="2" id="KW-0732">Signal</keyword>
<dbReference type="Proteomes" id="UP001597233">
    <property type="component" value="Unassembled WGS sequence"/>
</dbReference>